<dbReference type="RefSeq" id="WP_118320665.1">
    <property type="nucleotide sequence ID" value="NZ_QRVM01000078.1"/>
</dbReference>
<name>A0A412IVT1_9FIRM</name>
<organism evidence="1 4">
    <name type="scientific">Holdemanella biformis</name>
    <dbReference type="NCBI Taxonomy" id="1735"/>
    <lineage>
        <taxon>Bacteria</taxon>
        <taxon>Bacillati</taxon>
        <taxon>Bacillota</taxon>
        <taxon>Erysipelotrichia</taxon>
        <taxon>Erysipelotrichales</taxon>
        <taxon>Erysipelotrichaceae</taxon>
        <taxon>Holdemanella</taxon>
    </lineage>
</organism>
<comment type="caution">
    <text evidence="1">The sequence shown here is derived from an EMBL/GenBank/DDBJ whole genome shotgun (WGS) entry which is preliminary data.</text>
</comment>
<reference evidence="3 4" key="1">
    <citation type="submission" date="2018-08" db="EMBL/GenBank/DDBJ databases">
        <title>A genome reference for cultivated species of the human gut microbiota.</title>
        <authorList>
            <person name="Zou Y."/>
            <person name="Xue W."/>
            <person name="Luo G."/>
        </authorList>
    </citation>
    <scope>NUCLEOTIDE SEQUENCE [LARGE SCALE GENOMIC DNA]</scope>
    <source>
        <strain evidence="2 3">AF10-31</strain>
        <strain evidence="1 4">AF22-10AC</strain>
    </source>
</reference>
<accession>A0A412IVT1</accession>
<dbReference type="Proteomes" id="UP000284651">
    <property type="component" value="Unassembled WGS sequence"/>
</dbReference>
<evidence type="ECO:0000313" key="3">
    <source>
        <dbReference type="Proteomes" id="UP000284651"/>
    </source>
</evidence>
<dbReference type="AlphaFoldDB" id="A0A412IVT1"/>
<protein>
    <submittedName>
        <fullName evidence="1">TnpV protein</fullName>
    </submittedName>
</protein>
<dbReference type="EMBL" id="QRVM01000078">
    <property type="protein sequence ID" value="RGS44217.1"/>
    <property type="molecule type" value="Genomic_DNA"/>
</dbReference>
<evidence type="ECO:0000313" key="2">
    <source>
        <dbReference type="EMBL" id="RGW73120.1"/>
    </source>
</evidence>
<dbReference type="Proteomes" id="UP000285274">
    <property type="component" value="Unassembled WGS sequence"/>
</dbReference>
<gene>
    <name evidence="2" type="ORF">DWV56_09720</name>
    <name evidence="1" type="ORF">DWX92_11270</name>
</gene>
<dbReference type="InterPro" id="IPR026989">
    <property type="entry name" value="TnpV"/>
</dbReference>
<sequence>MVQNLTYTRCGDYLIPNIQLSNTSDKPLGKYGKMRRAFLAENNPILLDDMILTETLFPHLWEIDETAHRRVEQIMTELLEKNPAPDKSTQQLAWVQHMSSLKAQAEEVVNAELIFC</sequence>
<proteinExistence type="predicted"/>
<dbReference type="EMBL" id="QSAT01000035">
    <property type="protein sequence ID" value="RGW73120.1"/>
    <property type="molecule type" value="Genomic_DNA"/>
</dbReference>
<evidence type="ECO:0000313" key="1">
    <source>
        <dbReference type="EMBL" id="RGS44217.1"/>
    </source>
</evidence>
<evidence type="ECO:0000313" key="4">
    <source>
        <dbReference type="Proteomes" id="UP000285274"/>
    </source>
</evidence>
<dbReference type="Pfam" id="PF14198">
    <property type="entry name" value="TnpV"/>
    <property type="match status" value="1"/>
</dbReference>